<keyword evidence="2" id="KW-0472">Membrane</keyword>
<dbReference type="InterPro" id="IPR056561">
    <property type="entry name" value="NFP_LYK_LysM1"/>
</dbReference>
<dbReference type="InterPro" id="IPR056563">
    <property type="entry name" value="LysM3_LYK4_5"/>
</dbReference>
<dbReference type="InterPro" id="IPR011009">
    <property type="entry name" value="Kinase-like_dom_sf"/>
</dbReference>
<dbReference type="InterPro" id="IPR001245">
    <property type="entry name" value="Ser-Thr/Tyr_kinase_cat_dom"/>
</dbReference>
<name>A0A8T2Y2Y8_POPDE</name>
<dbReference type="PANTHER" id="PTHR45927">
    <property type="entry name" value="LYSM-DOMAIN RECEPTOR-LIKE KINASE-RELATED"/>
    <property type="match status" value="1"/>
</dbReference>
<reference evidence="5" key="1">
    <citation type="journal article" date="2021" name="J. Hered.">
        <title>Genome Assembly of Salicaceae Populus deltoides (Eastern Cottonwood) I-69 Based on Nanopore Sequencing and Hi-C Technologies.</title>
        <authorList>
            <person name="Bai S."/>
            <person name="Wu H."/>
            <person name="Zhang J."/>
            <person name="Pan Z."/>
            <person name="Zhao W."/>
            <person name="Li Z."/>
            <person name="Tong C."/>
        </authorList>
    </citation>
    <scope>NUCLEOTIDE SEQUENCE</scope>
    <source>
        <tissue evidence="5">Leaf</tissue>
    </source>
</reference>
<keyword evidence="6" id="KW-1185">Reference proteome</keyword>
<dbReference type="Pfam" id="PF07714">
    <property type="entry name" value="PK_Tyr_Ser-Thr"/>
    <property type="match status" value="1"/>
</dbReference>
<dbReference type="InterPro" id="IPR000719">
    <property type="entry name" value="Prot_kinase_dom"/>
</dbReference>
<dbReference type="GO" id="GO:0004672">
    <property type="term" value="F:protein kinase activity"/>
    <property type="evidence" value="ECO:0007669"/>
    <property type="project" value="InterPro"/>
</dbReference>
<feature type="chain" id="PRO_5035906191" description="Protein kinase domain-containing protein" evidence="3">
    <location>
        <begin position="28"/>
        <end position="632"/>
    </location>
</feature>
<evidence type="ECO:0000313" key="6">
    <source>
        <dbReference type="Proteomes" id="UP000807159"/>
    </source>
</evidence>
<accession>A0A8T2Y2Y8</accession>
<proteinExistence type="predicted"/>
<dbReference type="Gene3D" id="3.30.200.20">
    <property type="entry name" value="Phosphorylase Kinase, domain 1"/>
    <property type="match status" value="1"/>
</dbReference>
<dbReference type="InterPro" id="IPR052611">
    <property type="entry name" value="Plant_RLK_LysM"/>
</dbReference>
<comment type="caution">
    <text evidence="5">The sequence shown here is derived from an EMBL/GenBank/DDBJ whole genome shotgun (WGS) entry which is preliminary data.</text>
</comment>
<feature type="domain" description="Protein kinase" evidence="4">
    <location>
        <begin position="325"/>
        <end position="632"/>
    </location>
</feature>
<feature type="region of interest" description="Disordered" evidence="1">
    <location>
        <begin position="313"/>
        <end position="335"/>
    </location>
</feature>
<keyword evidence="2" id="KW-1133">Transmembrane helix</keyword>
<dbReference type="Pfam" id="PF23472">
    <property type="entry name" value="LysM2_CERK1_LYK3_4_5"/>
    <property type="match status" value="1"/>
</dbReference>
<dbReference type="Gene3D" id="1.10.510.10">
    <property type="entry name" value="Transferase(Phosphotransferase) domain 1"/>
    <property type="match status" value="1"/>
</dbReference>
<dbReference type="PROSITE" id="PS50011">
    <property type="entry name" value="PROTEIN_KINASE_DOM"/>
    <property type="match status" value="1"/>
</dbReference>
<protein>
    <recommendedName>
        <fullName evidence="4">Protein kinase domain-containing protein</fullName>
    </recommendedName>
</protein>
<evidence type="ECO:0000256" key="2">
    <source>
        <dbReference type="SAM" id="Phobius"/>
    </source>
</evidence>
<dbReference type="Proteomes" id="UP000807159">
    <property type="component" value="Chromosome 9"/>
</dbReference>
<dbReference type="PANTHER" id="PTHR45927:SF10">
    <property type="entry name" value="LYSM-DOMAIN RECEPTOR-LIKE KINASE"/>
    <property type="match status" value="1"/>
</dbReference>
<dbReference type="SUPFAM" id="SSF56112">
    <property type="entry name" value="Protein kinase-like (PK-like)"/>
    <property type="match status" value="1"/>
</dbReference>
<organism evidence="5 6">
    <name type="scientific">Populus deltoides</name>
    <name type="common">Eastern poplar</name>
    <name type="synonym">Eastern cottonwood</name>
    <dbReference type="NCBI Taxonomy" id="3696"/>
    <lineage>
        <taxon>Eukaryota</taxon>
        <taxon>Viridiplantae</taxon>
        <taxon>Streptophyta</taxon>
        <taxon>Embryophyta</taxon>
        <taxon>Tracheophyta</taxon>
        <taxon>Spermatophyta</taxon>
        <taxon>Magnoliopsida</taxon>
        <taxon>eudicotyledons</taxon>
        <taxon>Gunneridae</taxon>
        <taxon>Pentapetalae</taxon>
        <taxon>rosids</taxon>
        <taxon>fabids</taxon>
        <taxon>Malpighiales</taxon>
        <taxon>Salicaceae</taxon>
        <taxon>Saliceae</taxon>
        <taxon>Populus</taxon>
    </lineage>
</organism>
<evidence type="ECO:0000259" key="4">
    <source>
        <dbReference type="PROSITE" id="PS50011"/>
    </source>
</evidence>
<feature type="signal peptide" evidence="3">
    <location>
        <begin position="1"/>
        <end position="27"/>
    </location>
</feature>
<dbReference type="Pfam" id="PF23446">
    <property type="entry name" value="LysM1_NFP_LYK"/>
    <property type="match status" value="1"/>
</dbReference>
<gene>
    <name evidence="5" type="ORF">H0E87_018084</name>
</gene>
<feature type="transmembrane region" description="Helical" evidence="2">
    <location>
        <begin position="273"/>
        <end position="296"/>
    </location>
</feature>
<dbReference type="EMBL" id="JACEGQ020000009">
    <property type="protein sequence ID" value="KAH8499444.1"/>
    <property type="molecule type" value="Genomic_DNA"/>
</dbReference>
<evidence type="ECO:0000256" key="1">
    <source>
        <dbReference type="SAM" id="MobiDB-lite"/>
    </source>
</evidence>
<dbReference type="InterPro" id="IPR056562">
    <property type="entry name" value="LysM2_CERK1_LYK3_4_5"/>
</dbReference>
<keyword evidence="3" id="KW-0732">Signal</keyword>
<dbReference type="Pfam" id="PF23473">
    <property type="entry name" value="LysM3_LYK4_5"/>
    <property type="match status" value="1"/>
</dbReference>
<sequence length="632" mass="70657">MYRIWFAAETMVFIWFLIFLFFNPINAQQYYDPSDCSENTSYPGSRYTCNHSYQHPCQTFLVYRASHYFKTISDVSQLFQLDPAELLHLNNLKSQLKVLEPGREVLVPIKCSCLGQFFQATFNYTVPENSTVDLSDIACRIFEGLAKPGTLVEENTSEGNNVEVGTKLHVPLKCACPDNSSNSSGVKYLVTYPLVKGDEPSILSEKFSISPVDLWVANNFQPWPTIYPNTTVLIPLKTDPVINFSIPRSPPPSPGFLPTILVQKTTNTNLRNLYIAGSVVGFILLLAALIVCGLHVKALRKFKVVKLLSFNTRSSPLSCPTPSSPRSGQVTGQSSAASCLSPDLLAGIKYSLRNYSIEDLKRATDDFSEERKIGDQAYKGLNMDNEEMMIKLMRFEQTRQVIDIHSKINHINILNLLGVCYGENDYSWSYLVFELPSNGCLRDLLSNSSNPLRWDKRTQIAFDIATALHYLHYCVFPTYAHLSVNSRNIFVTTDWRAKLTNIRTNPAVGSSRGNENIESVKGCVAPEYVVDGSVSEKVDIFAFGVVLLELISGKDDVDGKSFKECIAFLGGKTTEGGCFDGLRSFMDPCLKEDYPLAEALCLTVLAKACVEEDPLHRPSMDDILKVLVRMVR</sequence>
<dbReference type="GO" id="GO:0005524">
    <property type="term" value="F:ATP binding"/>
    <property type="evidence" value="ECO:0007669"/>
    <property type="project" value="InterPro"/>
</dbReference>
<dbReference type="AlphaFoldDB" id="A0A8T2Y2Y8"/>
<evidence type="ECO:0000313" key="5">
    <source>
        <dbReference type="EMBL" id="KAH8499444.1"/>
    </source>
</evidence>
<keyword evidence="2" id="KW-0812">Transmembrane</keyword>
<feature type="compositionally biased region" description="Low complexity" evidence="1">
    <location>
        <begin position="313"/>
        <end position="327"/>
    </location>
</feature>
<evidence type="ECO:0000256" key="3">
    <source>
        <dbReference type="SAM" id="SignalP"/>
    </source>
</evidence>